<accession>K1TUS0</accession>
<organism evidence="1">
    <name type="scientific">human gut metagenome</name>
    <dbReference type="NCBI Taxonomy" id="408170"/>
    <lineage>
        <taxon>unclassified sequences</taxon>
        <taxon>metagenomes</taxon>
        <taxon>organismal metagenomes</taxon>
    </lineage>
</organism>
<name>K1TUS0_9ZZZZ</name>
<sequence>PCRHHRGEIDPDGSASDNYFVHETEAGIDGISYAGKAEGMSYEAFMARDGIPAEFSSFAVTFTANGEVVKTITFAYGGSIDESQIPDCPTVEGNYGTWPEYDYSHLTFDLEVKAEYTAVSTVVAGDLYADNSRTPIVLAEGAFDPATDVHITSAEADGPTLRGNQKLYM</sequence>
<feature type="non-terminal residue" evidence="1">
    <location>
        <position position="1"/>
    </location>
</feature>
<protein>
    <submittedName>
        <fullName evidence="1">Uncharacterized protein</fullName>
    </submittedName>
</protein>
<dbReference type="AlphaFoldDB" id="K1TUS0"/>
<reference evidence="1" key="1">
    <citation type="journal article" date="2013" name="Environ. Microbiol.">
        <title>Microbiota from the distal guts of lean and obese adolescents exhibit partial functional redundancy besides clear differences in community structure.</title>
        <authorList>
            <person name="Ferrer M."/>
            <person name="Ruiz A."/>
            <person name="Lanza F."/>
            <person name="Haange S.B."/>
            <person name="Oberbach A."/>
            <person name="Till H."/>
            <person name="Bargiela R."/>
            <person name="Campoy C."/>
            <person name="Segura M.T."/>
            <person name="Richter M."/>
            <person name="von Bergen M."/>
            <person name="Seifert J."/>
            <person name="Suarez A."/>
        </authorList>
    </citation>
    <scope>NUCLEOTIDE SEQUENCE</scope>
</reference>
<evidence type="ECO:0000313" key="1">
    <source>
        <dbReference type="EMBL" id="EKC63036.1"/>
    </source>
</evidence>
<feature type="non-terminal residue" evidence="1">
    <location>
        <position position="169"/>
    </location>
</feature>
<proteinExistence type="predicted"/>
<comment type="caution">
    <text evidence="1">The sequence shown here is derived from an EMBL/GenBank/DDBJ whole genome shotgun (WGS) entry which is preliminary data.</text>
</comment>
<dbReference type="EMBL" id="AJWZ01005272">
    <property type="protein sequence ID" value="EKC63036.1"/>
    <property type="molecule type" value="Genomic_DNA"/>
</dbReference>
<gene>
    <name evidence="1" type="ORF">OBE_07671</name>
</gene>